<sequence>MCGSFKPSLNNNPLKGVVKTLSKKSAIKKRFIAYFRACF</sequence>
<organism evidence="1 2">
    <name type="scientific">Helicobacter pylori Hp A-9</name>
    <dbReference type="NCBI Taxonomy" id="992034"/>
    <lineage>
        <taxon>Bacteria</taxon>
        <taxon>Pseudomonadati</taxon>
        <taxon>Campylobacterota</taxon>
        <taxon>Epsilonproteobacteria</taxon>
        <taxon>Campylobacterales</taxon>
        <taxon>Helicobacteraceae</taxon>
        <taxon>Helicobacter</taxon>
    </lineage>
</organism>
<dbReference type="Proteomes" id="UP000005483">
    <property type="component" value="Unassembled WGS sequence"/>
</dbReference>
<reference evidence="1 2" key="1">
    <citation type="submission" date="2012-04" db="EMBL/GenBank/DDBJ databases">
        <title>Genome sequence of Helicobacter pylori Hp A-9.</title>
        <authorList>
            <person name="Blanchard T.G."/>
            <person name="Czinn S.J."/>
            <person name="McCracken C."/>
            <person name="Abolude K."/>
            <person name="Maroo A."/>
            <person name="Santana-Cruz I."/>
            <person name="Tallon L.J."/>
            <person name="Ficke F.W.F."/>
        </authorList>
    </citation>
    <scope>NUCLEOTIDE SEQUENCE [LARGE SCALE GENOMIC DNA]</scope>
    <source>
        <strain evidence="1 2">Hp A-9</strain>
    </source>
</reference>
<dbReference type="EMBL" id="AKOC01000008">
    <property type="protein sequence ID" value="EJB44739.1"/>
    <property type="molecule type" value="Genomic_DNA"/>
</dbReference>
<evidence type="ECO:0000313" key="1">
    <source>
        <dbReference type="EMBL" id="EJB44739.1"/>
    </source>
</evidence>
<name>I9RIM7_HELPX</name>
<dbReference type="AlphaFoldDB" id="I9RIM7"/>
<comment type="caution">
    <text evidence="1">The sequence shown here is derived from an EMBL/GenBank/DDBJ whole genome shotgun (WGS) entry which is preliminary data.</text>
</comment>
<protein>
    <submittedName>
        <fullName evidence="1">Uncharacterized protein</fullName>
    </submittedName>
</protein>
<accession>I9RIM7</accession>
<evidence type="ECO:0000313" key="2">
    <source>
        <dbReference type="Proteomes" id="UP000005483"/>
    </source>
</evidence>
<proteinExistence type="predicted"/>
<dbReference type="PATRIC" id="fig|992034.3.peg.610"/>
<gene>
    <name evidence="1" type="ORF">HPHPA9_0636</name>
</gene>